<keyword evidence="1" id="KW-0812">Transmembrane</keyword>
<proteinExistence type="predicted"/>
<protein>
    <submittedName>
        <fullName evidence="2">Uncharacterized protein</fullName>
    </submittedName>
</protein>
<gene>
    <name evidence="2" type="ORF">METZ01_LOCUS151910</name>
</gene>
<feature type="transmembrane region" description="Helical" evidence="1">
    <location>
        <begin position="36"/>
        <end position="56"/>
    </location>
</feature>
<evidence type="ECO:0000256" key="1">
    <source>
        <dbReference type="SAM" id="Phobius"/>
    </source>
</evidence>
<reference evidence="2" key="1">
    <citation type="submission" date="2018-05" db="EMBL/GenBank/DDBJ databases">
        <authorList>
            <person name="Lanie J.A."/>
            <person name="Ng W.-L."/>
            <person name="Kazmierczak K.M."/>
            <person name="Andrzejewski T.M."/>
            <person name="Davidsen T.M."/>
            <person name="Wayne K.J."/>
            <person name="Tettelin H."/>
            <person name="Glass J.I."/>
            <person name="Rusch D."/>
            <person name="Podicherti R."/>
            <person name="Tsui H.-C.T."/>
            <person name="Winkler M.E."/>
        </authorList>
    </citation>
    <scope>NUCLEOTIDE SEQUENCE</scope>
</reference>
<dbReference type="AlphaFoldDB" id="A0A382ABY7"/>
<keyword evidence="1" id="KW-1133">Transmembrane helix</keyword>
<organism evidence="2">
    <name type="scientific">marine metagenome</name>
    <dbReference type="NCBI Taxonomy" id="408172"/>
    <lineage>
        <taxon>unclassified sequences</taxon>
        <taxon>metagenomes</taxon>
        <taxon>ecological metagenomes</taxon>
    </lineage>
</organism>
<accession>A0A382ABY7</accession>
<name>A0A382ABY7_9ZZZZ</name>
<evidence type="ECO:0000313" key="2">
    <source>
        <dbReference type="EMBL" id="SVA99056.1"/>
    </source>
</evidence>
<keyword evidence="1" id="KW-0472">Membrane</keyword>
<sequence length="81" mass="9173">MATVTDWIQHLTTDVDTATEGIQVAGQVYPMVGSEMWWVLAGIVFWLAWTFSTAAGEDEEQEKLARKKHGANDYKKNIAEW</sequence>
<dbReference type="EMBL" id="UINC01024763">
    <property type="protein sequence ID" value="SVA99056.1"/>
    <property type="molecule type" value="Genomic_DNA"/>
</dbReference>